<comment type="caution">
    <text evidence="3">The sequence shown here is derived from an EMBL/GenBank/DDBJ whole genome shotgun (WGS) entry which is preliminary data.</text>
</comment>
<protein>
    <submittedName>
        <fullName evidence="3">Uncharacterized protein</fullName>
    </submittedName>
</protein>
<proteinExistence type="predicted"/>
<keyword evidence="4" id="KW-1185">Reference proteome</keyword>
<dbReference type="Proteomes" id="UP001595075">
    <property type="component" value="Unassembled WGS sequence"/>
</dbReference>
<accession>A0ABR4CBW1</accession>
<feature type="compositionally biased region" description="Polar residues" evidence="1">
    <location>
        <begin position="499"/>
        <end position="511"/>
    </location>
</feature>
<reference evidence="3 4" key="1">
    <citation type="journal article" date="2024" name="Commun. Biol.">
        <title>Comparative genomic analysis of thermophilic fungi reveals convergent evolutionary adaptations and gene losses.</title>
        <authorList>
            <person name="Steindorff A.S."/>
            <person name="Aguilar-Pontes M.V."/>
            <person name="Robinson A.J."/>
            <person name="Andreopoulos B."/>
            <person name="LaButti K."/>
            <person name="Kuo A."/>
            <person name="Mondo S."/>
            <person name="Riley R."/>
            <person name="Otillar R."/>
            <person name="Haridas S."/>
            <person name="Lipzen A."/>
            <person name="Grimwood J."/>
            <person name="Schmutz J."/>
            <person name="Clum A."/>
            <person name="Reid I.D."/>
            <person name="Moisan M.C."/>
            <person name="Butler G."/>
            <person name="Nguyen T.T.M."/>
            <person name="Dewar K."/>
            <person name="Conant G."/>
            <person name="Drula E."/>
            <person name="Henrissat B."/>
            <person name="Hansel C."/>
            <person name="Singer S."/>
            <person name="Hutchinson M.I."/>
            <person name="de Vries R.P."/>
            <person name="Natvig D.O."/>
            <person name="Powell A.J."/>
            <person name="Tsang A."/>
            <person name="Grigoriev I.V."/>
        </authorList>
    </citation>
    <scope>NUCLEOTIDE SEQUENCE [LARGE SCALE GENOMIC DNA]</scope>
    <source>
        <strain evidence="3 4">CBS 494.80</strain>
    </source>
</reference>
<feature type="compositionally biased region" description="Polar residues" evidence="1">
    <location>
        <begin position="301"/>
        <end position="319"/>
    </location>
</feature>
<feature type="region of interest" description="Disordered" evidence="1">
    <location>
        <begin position="196"/>
        <end position="319"/>
    </location>
</feature>
<name>A0ABR4CBW1_9HELO</name>
<gene>
    <name evidence="3" type="ORF">VTL71DRAFT_1861</name>
</gene>
<evidence type="ECO:0000256" key="2">
    <source>
        <dbReference type="SAM" id="Phobius"/>
    </source>
</evidence>
<feature type="region of interest" description="Disordered" evidence="1">
    <location>
        <begin position="399"/>
        <end position="537"/>
    </location>
</feature>
<organism evidence="3 4">
    <name type="scientific">Oculimacula yallundae</name>
    <dbReference type="NCBI Taxonomy" id="86028"/>
    <lineage>
        <taxon>Eukaryota</taxon>
        <taxon>Fungi</taxon>
        <taxon>Dikarya</taxon>
        <taxon>Ascomycota</taxon>
        <taxon>Pezizomycotina</taxon>
        <taxon>Leotiomycetes</taxon>
        <taxon>Helotiales</taxon>
        <taxon>Ploettnerulaceae</taxon>
        <taxon>Oculimacula</taxon>
    </lineage>
</organism>
<feature type="transmembrane region" description="Helical" evidence="2">
    <location>
        <begin position="566"/>
        <end position="585"/>
    </location>
</feature>
<evidence type="ECO:0000313" key="4">
    <source>
        <dbReference type="Proteomes" id="UP001595075"/>
    </source>
</evidence>
<keyword evidence="2" id="KW-0472">Membrane</keyword>
<evidence type="ECO:0000313" key="3">
    <source>
        <dbReference type="EMBL" id="KAL2067436.1"/>
    </source>
</evidence>
<keyword evidence="2" id="KW-1133">Transmembrane helix</keyword>
<dbReference type="EMBL" id="JAZHXI010000010">
    <property type="protein sequence ID" value="KAL2067436.1"/>
    <property type="molecule type" value="Genomic_DNA"/>
</dbReference>
<keyword evidence="2" id="KW-0812">Transmembrane</keyword>
<feature type="compositionally biased region" description="Basic and acidic residues" evidence="1">
    <location>
        <begin position="226"/>
        <end position="236"/>
    </location>
</feature>
<sequence length="729" mass="80486">MSAAVRPKRHTSRTMALFLGLTVLGLYVFLSHVQSGGGWHHSSPSPSVVTVVRVPYSHQQVDNAIALDPGMASDGTGKMYVDRVHPRQFARAEIGSGTAAQAASFAAEVERIKHEGGKILGASGKKCARGKIVCDKWHLENDQDYHGHYEWLDLQELEEEYRRKKLGFVPIVEEEEDYDEDDEDYDWKLRSRSPLKWTTHQGPPNKHSPPKAATVTTRNLSPPNYRDSHKGYRSEVVKASTGPVEKSVSRDSHSGTSKHLASHEPKKQATSSQQSNPKVVEQSSDKNPHTSMNLGIPRPKPSTNTHTSVVNTDPSKATTTALLSKDIRQAGDREALLVHSESTSNQNSRTQRGIVSAFASKDKVELHHSELVPRRLICDCGPRICDNYPTLCSRWIQVPDRKRSDSDSTSFSSPEPDHARGDDNATIDQSSTMPNEEIGSPQQDPASPTLVPTTTDSASTDPMTTDPMATNSTTTESTSGEKHYIPPYWRNNGLEDPTTAPNSSDISQGEITPQHGKQVPNSRNGTKTKSKHTHGPTVADLLVPKKCNGTTNAQQHQCETTHVSGIILYTILGVFFACIVLLAVFKCCVCLRRRRNIVEAKKRKSQSFEKSGISSLGDSLSSRPENTAAGIVNIRPIANMDGADDSWSTREHRRTWNFFSRNRGVPGRYSPVPQMRAPRIPTLKLPKPVFATVRKVSGLGFEGITVMYKKSFNKGKKPDINRVKWTSTV</sequence>
<evidence type="ECO:0000256" key="1">
    <source>
        <dbReference type="SAM" id="MobiDB-lite"/>
    </source>
</evidence>
<feature type="compositionally biased region" description="Polar residues" evidence="1">
    <location>
        <begin position="268"/>
        <end position="277"/>
    </location>
</feature>
<feature type="compositionally biased region" description="Polar residues" evidence="1">
    <location>
        <begin position="426"/>
        <end position="469"/>
    </location>
</feature>